<evidence type="ECO:0000256" key="4">
    <source>
        <dbReference type="ARBA" id="ARBA00022827"/>
    </source>
</evidence>
<dbReference type="InterPro" id="IPR046373">
    <property type="entry name" value="Acyl-CoA_Oxase/DH_mid-dom_sf"/>
</dbReference>
<dbReference type="InterPro" id="IPR013786">
    <property type="entry name" value="AcylCoA_DH/ox_N"/>
</dbReference>
<evidence type="ECO:0000259" key="9">
    <source>
        <dbReference type="Pfam" id="PF02771"/>
    </source>
</evidence>
<dbReference type="InterPro" id="IPR009100">
    <property type="entry name" value="AcylCoA_DH/oxidase_NM_dom_sf"/>
</dbReference>
<keyword evidence="4 6" id="KW-0274">FAD</keyword>
<dbReference type="InterPro" id="IPR036250">
    <property type="entry name" value="AcylCo_DH-like_C"/>
</dbReference>
<evidence type="ECO:0000256" key="5">
    <source>
        <dbReference type="ARBA" id="ARBA00023002"/>
    </source>
</evidence>
<evidence type="ECO:0000256" key="1">
    <source>
        <dbReference type="ARBA" id="ARBA00001974"/>
    </source>
</evidence>
<dbReference type="Pfam" id="PF02771">
    <property type="entry name" value="Acyl-CoA_dh_N"/>
    <property type="match status" value="1"/>
</dbReference>
<dbReference type="Gene3D" id="2.40.110.10">
    <property type="entry name" value="Butyryl-CoA Dehydrogenase, subunit A, domain 2"/>
    <property type="match status" value="1"/>
</dbReference>
<feature type="domain" description="Acyl-CoA oxidase/dehydrogenase middle" evidence="8">
    <location>
        <begin position="146"/>
        <end position="240"/>
    </location>
</feature>
<comment type="caution">
    <text evidence="10">The sequence shown here is derived from an EMBL/GenBank/DDBJ whole genome shotgun (WGS) entry which is preliminary data.</text>
</comment>
<evidence type="ECO:0000259" key="8">
    <source>
        <dbReference type="Pfam" id="PF02770"/>
    </source>
</evidence>
<dbReference type="Gene3D" id="1.20.140.10">
    <property type="entry name" value="Butyryl-CoA Dehydrogenase, subunit A, domain 3"/>
    <property type="match status" value="1"/>
</dbReference>
<feature type="domain" description="Acyl-CoA dehydrogenase/oxidase N-terminal" evidence="9">
    <location>
        <begin position="55"/>
        <end position="142"/>
    </location>
</feature>
<dbReference type="SUPFAM" id="SSF47203">
    <property type="entry name" value="Acyl-CoA dehydrogenase C-terminal domain-like"/>
    <property type="match status" value="1"/>
</dbReference>
<dbReference type="Proteomes" id="UP001550739">
    <property type="component" value="Unassembled WGS sequence"/>
</dbReference>
<dbReference type="InterPro" id="IPR006091">
    <property type="entry name" value="Acyl-CoA_Oxase/DH_mid-dom"/>
</dbReference>
<keyword evidence="5 6" id="KW-0560">Oxidoreductase</keyword>
<evidence type="ECO:0000313" key="11">
    <source>
        <dbReference type="Proteomes" id="UP001550739"/>
    </source>
</evidence>
<organism evidence="10 11">
    <name type="scientific">Streptomyces sp. 900129855</name>
    <dbReference type="NCBI Taxonomy" id="3155129"/>
    <lineage>
        <taxon>Bacteria</taxon>
        <taxon>Bacillati</taxon>
        <taxon>Actinomycetota</taxon>
        <taxon>Actinomycetes</taxon>
        <taxon>Kitasatosporales</taxon>
        <taxon>Streptomycetaceae</taxon>
        <taxon>Streptomyces</taxon>
    </lineage>
</organism>
<evidence type="ECO:0000313" key="10">
    <source>
        <dbReference type="EMBL" id="MEU3782293.1"/>
    </source>
</evidence>
<evidence type="ECO:0000256" key="6">
    <source>
        <dbReference type="RuleBase" id="RU362125"/>
    </source>
</evidence>
<accession>A0ABV2ZIB2</accession>
<dbReference type="InterPro" id="IPR009075">
    <property type="entry name" value="AcylCo_DH/oxidase_C"/>
</dbReference>
<gene>
    <name evidence="10" type="ORF">AB0E89_17265</name>
</gene>
<dbReference type="InterPro" id="IPR037069">
    <property type="entry name" value="AcylCoA_DH/ox_N_sf"/>
</dbReference>
<dbReference type="Pfam" id="PF00441">
    <property type="entry name" value="Acyl-CoA_dh_1"/>
    <property type="match status" value="1"/>
</dbReference>
<dbReference type="PANTHER" id="PTHR43292:SF4">
    <property type="entry name" value="ACYL-COA DEHYDROGENASE FADE34"/>
    <property type="match status" value="1"/>
</dbReference>
<dbReference type="RefSeq" id="WP_361703000.1">
    <property type="nucleotide sequence ID" value="NZ_JBEZVE010000008.1"/>
</dbReference>
<comment type="cofactor">
    <cofactor evidence="1 6">
        <name>FAD</name>
        <dbReference type="ChEBI" id="CHEBI:57692"/>
    </cofactor>
</comment>
<dbReference type="Gene3D" id="1.10.540.10">
    <property type="entry name" value="Acyl-CoA dehydrogenase/oxidase, N-terminal domain"/>
    <property type="match status" value="1"/>
</dbReference>
<dbReference type="Pfam" id="PF02770">
    <property type="entry name" value="Acyl-CoA_dh_M"/>
    <property type="match status" value="1"/>
</dbReference>
<keyword evidence="11" id="KW-1185">Reference proteome</keyword>
<evidence type="ECO:0000256" key="2">
    <source>
        <dbReference type="ARBA" id="ARBA00009347"/>
    </source>
</evidence>
<reference evidence="10 11" key="1">
    <citation type="submission" date="2024-06" db="EMBL/GenBank/DDBJ databases">
        <title>The Natural Products Discovery Center: Release of the First 8490 Sequenced Strains for Exploring Actinobacteria Biosynthetic Diversity.</title>
        <authorList>
            <person name="Kalkreuter E."/>
            <person name="Kautsar S.A."/>
            <person name="Yang D."/>
            <person name="Bader C.D."/>
            <person name="Teijaro C.N."/>
            <person name="Fluegel L."/>
            <person name="Davis C.M."/>
            <person name="Simpson J.R."/>
            <person name="Lauterbach L."/>
            <person name="Steele A.D."/>
            <person name="Gui C."/>
            <person name="Meng S."/>
            <person name="Li G."/>
            <person name="Viehrig K."/>
            <person name="Ye F."/>
            <person name="Su P."/>
            <person name="Kiefer A.F."/>
            <person name="Nichols A."/>
            <person name="Cepeda A.J."/>
            <person name="Yan W."/>
            <person name="Fan B."/>
            <person name="Jiang Y."/>
            <person name="Adhikari A."/>
            <person name="Zheng C.-J."/>
            <person name="Schuster L."/>
            <person name="Cowan T.M."/>
            <person name="Smanski M.J."/>
            <person name="Chevrette M.G."/>
            <person name="De Carvalho L.P.S."/>
            <person name="Shen B."/>
        </authorList>
    </citation>
    <scope>NUCLEOTIDE SEQUENCE [LARGE SCALE GENOMIC DNA]</scope>
    <source>
        <strain evidence="10 11">NPDC033843</strain>
    </source>
</reference>
<proteinExistence type="inferred from homology"/>
<feature type="domain" description="Acyl-CoA dehydrogenase/oxidase C-terminal" evidence="7">
    <location>
        <begin position="253"/>
        <end position="403"/>
    </location>
</feature>
<dbReference type="PANTHER" id="PTHR43292">
    <property type="entry name" value="ACYL-COA DEHYDROGENASE"/>
    <property type="match status" value="1"/>
</dbReference>
<dbReference type="InterPro" id="IPR052161">
    <property type="entry name" value="Mycobact_Acyl-CoA_DH"/>
</dbReference>
<dbReference type="SUPFAM" id="SSF56645">
    <property type="entry name" value="Acyl-CoA dehydrogenase NM domain-like"/>
    <property type="match status" value="1"/>
</dbReference>
<sequence>MGLAHESQDMQDFAAEVRRFLDAHAAKAPDRAAVTWGEGDDSMAYFSSLPPEEEAEQVRRARAWQRTRHENGFGWITGPPEYGGRGLTPVHDLLYDAVESEYDVPDTGVLAVVGLGMIGPTILAHAQPHIRERWLPAMYRGDAVACQLFSEPGAGSDLASVATRAVRAGDDWVLNGQKVWTSVAHHSEIGLALTRTNPDAPKHRGITAFLVPMDAPGVEVRPLRQMTGGADFNEVFLTDVRIPDDHRLGEVDGGWTVALTTLMNERNTVGSEGAGPVAAALSPDHLSALMRATWTWDDRALRARLAELLVDAMATGYLNDRARRTLRAGIAPGPERSVAKLMYGQNLTRAAHFVSECLGPRIIADTGRWGMYSWSELLLATPALRILGGTEEIMKNILAERVLGLPKEARA</sequence>
<protein>
    <submittedName>
        <fullName evidence="10">Acyl-CoA dehydrogenase family protein</fullName>
    </submittedName>
</protein>
<evidence type="ECO:0000259" key="7">
    <source>
        <dbReference type="Pfam" id="PF00441"/>
    </source>
</evidence>
<name>A0ABV2ZIB2_9ACTN</name>
<keyword evidence="3 6" id="KW-0285">Flavoprotein</keyword>
<dbReference type="EMBL" id="JBEZVE010000008">
    <property type="protein sequence ID" value="MEU3782293.1"/>
    <property type="molecule type" value="Genomic_DNA"/>
</dbReference>
<comment type="similarity">
    <text evidence="2 6">Belongs to the acyl-CoA dehydrogenase family.</text>
</comment>
<evidence type="ECO:0000256" key="3">
    <source>
        <dbReference type="ARBA" id="ARBA00022630"/>
    </source>
</evidence>